<accession>A0A8J6JBB7</accession>
<evidence type="ECO:0000313" key="2">
    <source>
        <dbReference type="EMBL" id="MBC5737023.1"/>
    </source>
</evidence>
<dbReference type="Pfam" id="PF00403">
    <property type="entry name" value="HMA"/>
    <property type="match status" value="1"/>
</dbReference>
<organism evidence="2 3">
    <name type="scientific">Lawsonibacter faecis</name>
    <dbReference type="NCBI Taxonomy" id="2763052"/>
    <lineage>
        <taxon>Bacteria</taxon>
        <taxon>Bacillati</taxon>
        <taxon>Bacillota</taxon>
        <taxon>Clostridia</taxon>
        <taxon>Eubacteriales</taxon>
        <taxon>Oscillospiraceae</taxon>
        <taxon>Lawsonibacter</taxon>
    </lineage>
</organism>
<dbReference type="EMBL" id="JACOPQ010000005">
    <property type="protein sequence ID" value="MBC5737023.1"/>
    <property type="molecule type" value="Genomic_DNA"/>
</dbReference>
<evidence type="ECO:0000259" key="1">
    <source>
        <dbReference type="PROSITE" id="PS50846"/>
    </source>
</evidence>
<dbReference type="SUPFAM" id="SSF55008">
    <property type="entry name" value="HMA, heavy metal-associated domain"/>
    <property type="match status" value="1"/>
</dbReference>
<name>A0A8J6JBB7_9FIRM</name>
<keyword evidence="3" id="KW-1185">Reference proteome</keyword>
<comment type="caution">
    <text evidence="2">The sequence shown here is derived from an EMBL/GenBank/DDBJ whole genome shotgun (WGS) entry which is preliminary data.</text>
</comment>
<dbReference type="Gene3D" id="3.30.70.100">
    <property type="match status" value="1"/>
</dbReference>
<dbReference type="PROSITE" id="PS50846">
    <property type="entry name" value="HMA_2"/>
    <property type="match status" value="1"/>
</dbReference>
<sequence>MSQESAYFRLGSISGAHAVKALKKGLDTLPGVSSVSVNEAEGRMAVDYDGTGVNVSQLEKKIRELGYTIDALSIDQLTD</sequence>
<dbReference type="Proteomes" id="UP000607645">
    <property type="component" value="Unassembled WGS sequence"/>
</dbReference>
<dbReference type="InterPro" id="IPR036163">
    <property type="entry name" value="HMA_dom_sf"/>
</dbReference>
<gene>
    <name evidence="2" type="ORF">H8S62_08340</name>
</gene>
<proteinExistence type="predicted"/>
<dbReference type="AlphaFoldDB" id="A0A8J6JBB7"/>
<dbReference type="RefSeq" id="WP_186919000.1">
    <property type="nucleotide sequence ID" value="NZ_JACOPQ010000005.1"/>
</dbReference>
<feature type="domain" description="HMA" evidence="1">
    <location>
        <begin position="4"/>
        <end position="70"/>
    </location>
</feature>
<dbReference type="InterPro" id="IPR006121">
    <property type="entry name" value="HMA_dom"/>
</dbReference>
<evidence type="ECO:0000313" key="3">
    <source>
        <dbReference type="Proteomes" id="UP000607645"/>
    </source>
</evidence>
<reference evidence="2" key="1">
    <citation type="submission" date="2020-08" db="EMBL/GenBank/DDBJ databases">
        <title>Genome public.</title>
        <authorList>
            <person name="Liu C."/>
            <person name="Sun Q."/>
        </authorList>
    </citation>
    <scope>NUCLEOTIDE SEQUENCE</scope>
    <source>
        <strain evidence="2">NSJ-52</strain>
    </source>
</reference>
<protein>
    <submittedName>
        <fullName evidence="2">Heavy-metal-associated domain-containing protein</fullName>
    </submittedName>
</protein>
<dbReference type="CDD" id="cd00371">
    <property type="entry name" value="HMA"/>
    <property type="match status" value="1"/>
</dbReference>
<dbReference type="GO" id="GO:0046872">
    <property type="term" value="F:metal ion binding"/>
    <property type="evidence" value="ECO:0007669"/>
    <property type="project" value="InterPro"/>
</dbReference>